<reference evidence="3" key="1">
    <citation type="submission" date="2011-09" db="EMBL/GenBank/DDBJ databases">
        <title>Complete sequence of Halovivax ruber XH-70.</title>
        <authorList>
            <consortium name="US DOE Joint Genome Institute"/>
            <person name="Lucas S."/>
            <person name="Han J."/>
            <person name="Lapidus A."/>
            <person name="Cheng J.-F."/>
            <person name="Goodwin L."/>
            <person name="Pitluck S."/>
            <person name="Peters L."/>
            <person name="Mikhailova N."/>
            <person name="Davenport K."/>
            <person name="Detter J.C."/>
            <person name="Han C."/>
            <person name="Tapia R."/>
            <person name="Land M."/>
            <person name="Hauser L."/>
            <person name="Kyrpides N."/>
            <person name="Ivanova N."/>
            <person name="Pagani I."/>
            <person name="Sproer C."/>
            <person name="Anderson I."/>
            <person name="Woyke T."/>
        </authorList>
    </citation>
    <scope>NUCLEOTIDE SEQUENCE</scope>
    <source>
        <strain evidence="3">XH-70</strain>
    </source>
</reference>
<dbReference type="AlphaFoldDB" id="L0IE18"/>
<gene>
    <name evidence="3" type="ordered locus">Halru_2427</name>
</gene>
<dbReference type="HOGENOM" id="CLU_069568_0_0_2"/>
<dbReference type="Proteomes" id="UP000010846">
    <property type="component" value="Chromosome"/>
</dbReference>
<dbReference type="Pfam" id="PF16169">
    <property type="entry name" value="DUF4872"/>
    <property type="match status" value="1"/>
</dbReference>
<evidence type="ECO:0008006" key="5">
    <source>
        <dbReference type="Google" id="ProtNLM"/>
    </source>
</evidence>
<dbReference type="eggNOG" id="arCOG11398">
    <property type="taxonomic scope" value="Archaea"/>
</dbReference>
<evidence type="ECO:0000313" key="4">
    <source>
        <dbReference type="Proteomes" id="UP000010846"/>
    </source>
</evidence>
<dbReference type="GeneID" id="14376935"/>
<proteinExistence type="predicted"/>
<sequence length="347" mass="38007">MSRVDGYAHGTGDHCGSTSLRNLATHYGWDSDEPTSFGLASGLGFTFFELSESPHRGFFGRPLWIEDAFFSHLGIGFDLFEPGVATDSTVDADRWNAIVDRLRTQTAAGDPVLVYTDIYHLPYFGTDTHFAPHTLLVVAVDGDEVVLSDSEFDDLQRIPLADLRAAMASEAVFELGYRHLVVTDPEPTVDLPTAARAAITQTATYALEPEAVDRPLGPATHGVAGIRALADDVPTWSSLPDPQWTARFAYQNVERRGTGGGTFRCLYARFLDRMVPKLDELDPALSERTAAVADDWTDIGATLKTASELDSADEPEFEALLTEASEAIHAVADREERLLRAFRETLL</sequence>
<keyword evidence="4" id="KW-1185">Reference proteome</keyword>
<name>L0IE18_HALRX</name>
<dbReference type="RefSeq" id="WP_015301612.1">
    <property type="nucleotide sequence ID" value="NC_019964.1"/>
</dbReference>
<dbReference type="InterPro" id="IPR026935">
    <property type="entry name" value="BtrH_N"/>
</dbReference>
<dbReference type="OrthoDB" id="197150at2157"/>
<accession>L0IE18</accession>
<protein>
    <recommendedName>
        <fullName evidence="5">Butirosin biosynthesis protein H N-terminal domain-containing protein</fullName>
    </recommendedName>
</protein>
<dbReference type="STRING" id="797302.Halru_2427"/>
<dbReference type="Pfam" id="PF14399">
    <property type="entry name" value="BtrH_N"/>
    <property type="match status" value="1"/>
</dbReference>
<evidence type="ECO:0000259" key="2">
    <source>
        <dbReference type="Pfam" id="PF16169"/>
    </source>
</evidence>
<evidence type="ECO:0000259" key="1">
    <source>
        <dbReference type="Pfam" id="PF14399"/>
    </source>
</evidence>
<dbReference type="InterPro" id="IPR032369">
    <property type="entry name" value="DUF4872"/>
</dbReference>
<organism evidence="3 4">
    <name type="scientific">Halovivax ruber (strain DSM 18193 / JCM 13892 / XH-70)</name>
    <dbReference type="NCBI Taxonomy" id="797302"/>
    <lineage>
        <taxon>Archaea</taxon>
        <taxon>Methanobacteriati</taxon>
        <taxon>Methanobacteriota</taxon>
        <taxon>Stenosarchaea group</taxon>
        <taxon>Halobacteria</taxon>
        <taxon>Halobacteriales</taxon>
        <taxon>Natrialbaceae</taxon>
        <taxon>Halovivax</taxon>
    </lineage>
</organism>
<evidence type="ECO:0000313" key="3">
    <source>
        <dbReference type="EMBL" id="AGB17009.1"/>
    </source>
</evidence>
<feature type="domain" description="Butirosin biosynthesis protein H N-terminal" evidence="1">
    <location>
        <begin position="14"/>
        <end position="149"/>
    </location>
</feature>
<dbReference type="KEGG" id="hru:Halru_2427"/>
<dbReference type="EMBL" id="CP003050">
    <property type="protein sequence ID" value="AGB17009.1"/>
    <property type="molecule type" value="Genomic_DNA"/>
</dbReference>
<feature type="domain" description="DUF4872" evidence="2">
    <location>
        <begin position="162"/>
        <end position="341"/>
    </location>
</feature>